<proteinExistence type="predicted"/>
<accession>A0A382CM33</accession>
<dbReference type="AlphaFoldDB" id="A0A382CM33"/>
<sequence length="46" mass="5353">MAIDRFQLADELNALRDLASRKWKDDPLPVGRAASERLKREIEEND</sequence>
<gene>
    <name evidence="1" type="ORF">METZ01_LOCUS179748</name>
</gene>
<evidence type="ECO:0000313" key="1">
    <source>
        <dbReference type="EMBL" id="SVB26894.1"/>
    </source>
</evidence>
<reference evidence="1" key="1">
    <citation type="submission" date="2018-05" db="EMBL/GenBank/DDBJ databases">
        <authorList>
            <person name="Lanie J.A."/>
            <person name="Ng W.-L."/>
            <person name="Kazmierczak K.M."/>
            <person name="Andrzejewski T.M."/>
            <person name="Davidsen T.M."/>
            <person name="Wayne K.J."/>
            <person name="Tettelin H."/>
            <person name="Glass J.I."/>
            <person name="Rusch D."/>
            <person name="Podicherti R."/>
            <person name="Tsui H.-C.T."/>
            <person name="Winkler M.E."/>
        </authorList>
    </citation>
    <scope>NUCLEOTIDE SEQUENCE</scope>
</reference>
<name>A0A382CM33_9ZZZZ</name>
<dbReference type="EMBL" id="UINC01035073">
    <property type="protein sequence ID" value="SVB26894.1"/>
    <property type="molecule type" value="Genomic_DNA"/>
</dbReference>
<organism evidence="1">
    <name type="scientific">marine metagenome</name>
    <dbReference type="NCBI Taxonomy" id="408172"/>
    <lineage>
        <taxon>unclassified sequences</taxon>
        <taxon>metagenomes</taxon>
        <taxon>ecological metagenomes</taxon>
    </lineage>
</organism>
<protein>
    <submittedName>
        <fullName evidence="1">Uncharacterized protein</fullName>
    </submittedName>
</protein>
<feature type="non-terminal residue" evidence="1">
    <location>
        <position position="46"/>
    </location>
</feature>